<dbReference type="InterPro" id="IPR005667">
    <property type="entry name" value="Sulph_transpt2"/>
</dbReference>
<dbReference type="InterPro" id="IPR000515">
    <property type="entry name" value="MetI-like"/>
</dbReference>
<comment type="function">
    <text evidence="8">Part of the ABC transporter complex CysAWTP (TC 3.A.1.6.1) involved in sulfate/thiosulfate import. Probably responsible for the translocation of the substrate across the membrane.</text>
</comment>
<comment type="caution">
    <text evidence="9">Lacks conserved residue(s) required for the propagation of feature annotation.</text>
</comment>
<evidence type="ECO:0000256" key="7">
    <source>
        <dbReference type="ARBA" id="ARBA00023136"/>
    </source>
</evidence>
<comment type="similarity">
    <text evidence="9">Belongs to the binding-protein-dependent transport system permease family. CysTW subfamily.</text>
</comment>
<proteinExistence type="inferred from homology"/>
<keyword evidence="3 9" id="KW-0813">Transport</keyword>
<dbReference type="NCBIfam" id="TIGR00969">
    <property type="entry name" value="3a0106s02"/>
    <property type="match status" value="1"/>
</dbReference>
<gene>
    <name evidence="11" type="primary">cysT</name>
    <name evidence="11" type="ordered locus">BTH_I2479</name>
</gene>
<sequence>MHHPGRAFRMTTFTFRKPSALPGFGVTLGITLAYLSLVVLIPLAATFLKTATLTWDQFVAATTSPRVLASYRLTFAAALGGALVNAVFGFLVAWVLVRYTFPLKRLVDAIVDLPFALPTSVAGISLAAVYAQNGWIGSRLAPLGIKIAFTPLGVLVALTFIGLPFVVRTVQPVLEDFEREQEEAAACLGASRWLTFRRVVLPAVTPALLTGFALAFARALGEYGSVIFIAGNVPMKSEITSLLIITKLEQYDYAGATALAVVMLVVSFAMLLLINTLQWYLQRRTSRGASGPAPAAHAAAALGGTQ</sequence>
<comment type="subunit">
    <text evidence="2">The complex is composed of two ATP-binding proteins (CysA), two transmembrane proteins (CysT and CysW) and a solute-binding protein (CysP).</text>
</comment>
<keyword evidence="7 9" id="KW-0472">Membrane</keyword>
<feature type="transmembrane region" description="Helical" evidence="9">
    <location>
        <begin position="109"/>
        <end position="131"/>
    </location>
</feature>
<evidence type="ECO:0000256" key="5">
    <source>
        <dbReference type="ARBA" id="ARBA00022989"/>
    </source>
</evidence>
<reference evidence="11 12" key="1">
    <citation type="journal article" date="2005" name="BMC Genomics">
        <title>Bacterial genome adaptation to niches: divergence of the potential virulence genes in three Burkholderia species of different survival strategies.</title>
        <authorList>
            <person name="Kim H.S."/>
            <person name="Schell M.A."/>
            <person name="Yu Y."/>
            <person name="Ulrich R.L."/>
            <person name="Sarria S.H."/>
            <person name="Nierman W.C."/>
            <person name="DeShazer D."/>
        </authorList>
    </citation>
    <scope>NUCLEOTIDE SEQUENCE [LARGE SCALE GENOMIC DNA]</scope>
    <source>
        <strain evidence="12">ATCC 700388 / DSM 13276 / CCUG 48851 / CIP 106301 / E264</strain>
    </source>
</reference>
<dbReference type="GO" id="GO:0015419">
    <property type="term" value="F:ABC-type sulfate transporter activity"/>
    <property type="evidence" value="ECO:0007669"/>
    <property type="project" value="UniProtKB-UniRule"/>
</dbReference>
<feature type="domain" description="ABC transmembrane type-1" evidence="10">
    <location>
        <begin position="71"/>
        <end position="274"/>
    </location>
</feature>
<dbReference type="AlphaFoldDB" id="Q2SVP9"/>
<evidence type="ECO:0000256" key="6">
    <source>
        <dbReference type="ARBA" id="ARBA00023032"/>
    </source>
</evidence>
<dbReference type="InterPro" id="IPR011865">
    <property type="entry name" value="CysT_permease"/>
</dbReference>
<comment type="function">
    <text evidence="9">Part of the ABC transporter complex (TC 3.A.1.6.1) involved in sulfate/thiosulfate import.</text>
</comment>
<name>Q2SVP9_BURTA</name>
<evidence type="ECO:0000256" key="4">
    <source>
        <dbReference type="ARBA" id="ARBA00022692"/>
    </source>
</evidence>
<dbReference type="Proteomes" id="UP000001930">
    <property type="component" value="Chromosome I"/>
</dbReference>
<feature type="transmembrane region" description="Helical" evidence="9">
    <location>
        <begin position="143"/>
        <end position="167"/>
    </location>
</feature>
<feature type="transmembrane region" description="Helical" evidence="9">
    <location>
        <begin position="253"/>
        <end position="274"/>
    </location>
</feature>
<evidence type="ECO:0000256" key="2">
    <source>
        <dbReference type="ARBA" id="ARBA00011779"/>
    </source>
</evidence>
<feature type="transmembrane region" description="Helical" evidence="9">
    <location>
        <begin position="21"/>
        <end position="45"/>
    </location>
</feature>
<evidence type="ECO:0000313" key="11">
    <source>
        <dbReference type="EMBL" id="ABC39396.1"/>
    </source>
</evidence>
<dbReference type="SUPFAM" id="SSF161098">
    <property type="entry name" value="MetI-like"/>
    <property type="match status" value="1"/>
</dbReference>
<protein>
    <recommendedName>
        <fullName evidence="9">Sulfate transport system permease protein CysT</fullName>
    </recommendedName>
</protein>
<keyword evidence="6 9" id="KW-0764">Sulfate transport</keyword>
<keyword evidence="5 9" id="KW-1133">Transmembrane helix</keyword>
<evidence type="ECO:0000256" key="8">
    <source>
        <dbReference type="ARBA" id="ARBA00025323"/>
    </source>
</evidence>
<evidence type="ECO:0000259" key="10">
    <source>
        <dbReference type="PROSITE" id="PS50928"/>
    </source>
</evidence>
<dbReference type="PANTHER" id="PTHR30406">
    <property type="entry name" value="SULFATE TRANSPORT SYSTEM PERMEASE PROTEIN"/>
    <property type="match status" value="1"/>
</dbReference>
<dbReference type="CDD" id="cd06261">
    <property type="entry name" value="TM_PBP2"/>
    <property type="match status" value="1"/>
</dbReference>
<dbReference type="FunFam" id="1.10.3720.10:FF:000004">
    <property type="entry name" value="Sulfate transport system permease protein CysT"/>
    <property type="match status" value="1"/>
</dbReference>
<feature type="transmembrane region" description="Helical" evidence="9">
    <location>
        <begin position="73"/>
        <end position="97"/>
    </location>
</feature>
<feature type="transmembrane region" description="Helical" evidence="9">
    <location>
        <begin position="199"/>
        <end position="220"/>
    </location>
</feature>
<evidence type="ECO:0000256" key="3">
    <source>
        <dbReference type="ARBA" id="ARBA00022448"/>
    </source>
</evidence>
<dbReference type="GO" id="GO:0005886">
    <property type="term" value="C:plasma membrane"/>
    <property type="evidence" value="ECO:0007669"/>
    <property type="project" value="UniProtKB-SubCell"/>
</dbReference>
<comment type="subcellular location">
    <subcellularLocation>
        <location evidence="1">Cell membrane</location>
        <topology evidence="1">Multi-pass membrane protein</topology>
    </subcellularLocation>
</comment>
<evidence type="ECO:0000256" key="1">
    <source>
        <dbReference type="ARBA" id="ARBA00004651"/>
    </source>
</evidence>
<dbReference type="Gene3D" id="1.10.3720.10">
    <property type="entry name" value="MetI-like"/>
    <property type="match status" value="1"/>
</dbReference>
<dbReference type="KEGG" id="bte:BTH_I2479"/>
<accession>Q2SVP9</accession>
<dbReference type="Pfam" id="PF00528">
    <property type="entry name" value="BPD_transp_1"/>
    <property type="match status" value="1"/>
</dbReference>
<evidence type="ECO:0000256" key="9">
    <source>
        <dbReference type="RuleBase" id="RU366001"/>
    </source>
</evidence>
<dbReference type="InterPro" id="IPR035906">
    <property type="entry name" value="MetI-like_sf"/>
</dbReference>
<dbReference type="NCBIfam" id="TIGR02139">
    <property type="entry name" value="permease_CysT"/>
    <property type="match status" value="1"/>
</dbReference>
<dbReference type="PANTHER" id="PTHR30406:SF8">
    <property type="entry name" value="SULFATE TRANSPORT SYSTEM PERMEASE PROTEIN CYST"/>
    <property type="match status" value="1"/>
</dbReference>
<evidence type="ECO:0000313" key="12">
    <source>
        <dbReference type="Proteomes" id="UP000001930"/>
    </source>
</evidence>
<organism evidence="11 12">
    <name type="scientific">Burkholderia thailandensis (strain ATCC 700388 / DSM 13276 / CCUG 48851 / CIP 106301 / E264)</name>
    <dbReference type="NCBI Taxonomy" id="271848"/>
    <lineage>
        <taxon>Bacteria</taxon>
        <taxon>Pseudomonadati</taxon>
        <taxon>Pseudomonadota</taxon>
        <taxon>Betaproteobacteria</taxon>
        <taxon>Burkholderiales</taxon>
        <taxon>Burkholderiaceae</taxon>
        <taxon>Burkholderia</taxon>
        <taxon>pseudomallei group</taxon>
    </lineage>
</organism>
<dbReference type="HOGENOM" id="CLU_016047_14_0_4"/>
<keyword evidence="4 9" id="KW-0812">Transmembrane</keyword>
<dbReference type="PROSITE" id="PS50928">
    <property type="entry name" value="ABC_TM1"/>
    <property type="match status" value="1"/>
</dbReference>
<dbReference type="EMBL" id="CP000086">
    <property type="protein sequence ID" value="ABC39396.1"/>
    <property type="molecule type" value="Genomic_DNA"/>
</dbReference>
<keyword evidence="12" id="KW-1185">Reference proteome</keyword>